<dbReference type="InterPro" id="IPR036457">
    <property type="entry name" value="PPM-type-like_dom_sf"/>
</dbReference>
<keyword evidence="4" id="KW-1185">Reference proteome</keyword>
<dbReference type="SUPFAM" id="SSF81606">
    <property type="entry name" value="PP2C-like"/>
    <property type="match status" value="1"/>
</dbReference>
<name>A0ABR9HF12_9ACTN</name>
<evidence type="ECO:0000259" key="2">
    <source>
        <dbReference type="SMART" id="SM00331"/>
    </source>
</evidence>
<reference evidence="3 4" key="1">
    <citation type="submission" date="2020-10" db="EMBL/GenBank/DDBJ databases">
        <title>Sequencing the genomes of 1000 actinobacteria strains.</title>
        <authorList>
            <person name="Klenk H.-P."/>
        </authorList>
    </citation>
    <scope>NUCLEOTIDE SEQUENCE [LARGE SCALE GENOMIC DNA]</scope>
    <source>
        <strain evidence="3 4">DSM 45157</strain>
    </source>
</reference>
<dbReference type="Gene3D" id="3.60.40.10">
    <property type="entry name" value="PPM-type phosphatase domain"/>
    <property type="match status" value="1"/>
</dbReference>
<dbReference type="PANTHER" id="PTHR43156">
    <property type="entry name" value="STAGE II SPORULATION PROTEIN E-RELATED"/>
    <property type="match status" value="1"/>
</dbReference>
<dbReference type="InterPro" id="IPR052016">
    <property type="entry name" value="Bact_Sigma-Reg"/>
</dbReference>
<feature type="domain" description="PPM-type phosphatase" evidence="2">
    <location>
        <begin position="171"/>
        <end position="392"/>
    </location>
</feature>
<proteinExistence type="predicted"/>
<keyword evidence="1" id="KW-0378">Hydrolase</keyword>
<dbReference type="PANTHER" id="PTHR43156:SF2">
    <property type="entry name" value="STAGE II SPORULATION PROTEIN E"/>
    <property type="match status" value="1"/>
</dbReference>
<sequence length="404" mass="44291">MAEVTPLSKSELLFQELVRSVHESGPIEVLEAAGRYGTAIGLSKITVHLVDLQQRLLVPLTGGPILDVDSSVAGEAYRSDTLRLAEGGADELSLWLPLKDGADRVGVLHIRTPRIDEPILRRCHTLASLLALVVTSKRAYSDTYVRRTRTRDVQLRTEMLRAFLPPRTLGARRGVSTAVLEPAYELGGDAFDHSITRNTLHAVILDAMGHDLASGLTASVAMAGARSARRNGADLAELTDNVEHALVTWLPERFCTAVFATLDLSTGVFSWVNCAHPAPLLIRDRRLVEGAMDRTPELPLGLDGVFTDVSPRTVHEFALEPGDQVLLYTDGVTDAHDSDGQMFGLERFTDFVIRAASADEPAPETLRRLIHAIHDHQRGSFTDDATIMLLEWTPDRGIPRPRID</sequence>
<accession>A0ABR9HF12</accession>
<organism evidence="3 4">
    <name type="scientific">Nocardiopsis terrae</name>
    <dbReference type="NCBI Taxonomy" id="372655"/>
    <lineage>
        <taxon>Bacteria</taxon>
        <taxon>Bacillati</taxon>
        <taxon>Actinomycetota</taxon>
        <taxon>Actinomycetes</taxon>
        <taxon>Streptosporangiales</taxon>
        <taxon>Nocardiopsidaceae</taxon>
        <taxon>Nocardiopsis</taxon>
    </lineage>
</organism>
<evidence type="ECO:0000256" key="1">
    <source>
        <dbReference type="ARBA" id="ARBA00022801"/>
    </source>
</evidence>
<dbReference type="InterPro" id="IPR001932">
    <property type="entry name" value="PPM-type_phosphatase-like_dom"/>
</dbReference>
<comment type="caution">
    <text evidence="3">The sequence shown here is derived from an EMBL/GenBank/DDBJ whole genome shotgun (WGS) entry which is preliminary data.</text>
</comment>
<dbReference type="Proteomes" id="UP000598217">
    <property type="component" value="Unassembled WGS sequence"/>
</dbReference>
<evidence type="ECO:0000313" key="4">
    <source>
        <dbReference type="Proteomes" id="UP000598217"/>
    </source>
</evidence>
<evidence type="ECO:0000313" key="3">
    <source>
        <dbReference type="EMBL" id="MBE1457612.1"/>
    </source>
</evidence>
<protein>
    <recommendedName>
        <fullName evidence="2">PPM-type phosphatase domain-containing protein</fullName>
    </recommendedName>
</protein>
<dbReference type="EMBL" id="JADBDY010000001">
    <property type="protein sequence ID" value="MBE1457612.1"/>
    <property type="molecule type" value="Genomic_DNA"/>
</dbReference>
<dbReference type="Pfam" id="PF07228">
    <property type="entry name" value="SpoIIE"/>
    <property type="match status" value="1"/>
</dbReference>
<dbReference type="SMART" id="SM00331">
    <property type="entry name" value="PP2C_SIG"/>
    <property type="match status" value="1"/>
</dbReference>
<gene>
    <name evidence="3" type="ORF">H4W79_001826</name>
</gene>